<dbReference type="CDD" id="cd00609">
    <property type="entry name" value="AAT_like"/>
    <property type="match status" value="1"/>
</dbReference>
<evidence type="ECO:0000256" key="6">
    <source>
        <dbReference type="ARBA" id="ARBA00049185"/>
    </source>
</evidence>
<organism evidence="9 10">
    <name type="scientific">Lichenicoccus roseus</name>
    <dbReference type="NCBI Taxonomy" id="2683649"/>
    <lineage>
        <taxon>Bacteria</taxon>
        <taxon>Pseudomonadati</taxon>
        <taxon>Pseudomonadota</taxon>
        <taxon>Alphaproteobacteria</taxon>
        <taxon>Acetobacterales</taxon>
        <taxon>Acetobacteraceae</taxon>
        <taxon>Lichenicoccus</taxon>
    </lineage>
</organism>
<dbReference type="InterPro" id="IPR004839">
    <property type="entry name" value="Aminotransferase_I/II_large"/>
</dbReference>
<name>A0A5R9J5S8_9PROT</name>
<comment type="catalytic activity">
    <reaction evidence="6">
        <text>L-aspartate + 2-oxoglutarate = oxaloacetate + L-glutamate</text>
        <dbReference type="Rhea" id="RHEA:21824"/>
        <dbReference type="ChEBI" id="CHEBI:16452"/>
        <dbReference type="ChEBI" id="CHEBI:16810"/>
        <dbReference type="ChEBI" id="CHEBI:29985"/>
        <dbReference type="ChEBI" id="CHEBI:29991"/>
        <dbReference type="EC" id="2.6.1.1"/>
    </reaction>
</comment>
<comment type="cofactor">
    <cofactor evidence="1 7">
        <name>pyridoxal 5'-phosphate</name>
        <dbReference type="ChEBI" id="CHEBI:597326"/>
    </cofactor>
</comment>
<dbReference type="EC" id="2.6.1.-" evidence="7"/>
<evidence type="ECO:0000313" key="10">
    <source>
        <dbReference type="Proteomes" id="UP000305654"/>
    </source>
</evidence>
<dbReference type="InterPro" id="IPR015422">
    <property type="entry name" value="PyrdxlP-dep_Trfase_small"/>
</dbReference>
<evidence type="ECO:0000256" key="5">
    <source>
        <dbReference type="ARBA" id="ARBA00022898"/>
    </source>
</evidence>
<accession>A0A5R9J5S8</accession>
<dbReference type="InterPro" id="IPR004838">
    <property type="entry name" value="NHTrfase_class1_PyrdxlP-BS"/>
</dbReference>
<dbReference type="OrthoDB" id="9763453at2"/>
<protein>
    <recommendedName>
        <fullName evidence="7">Aminotransferase</fullName>
        <ecNumber evidence="7">2.6.1.-</ecNumber>
    </recommendedName>
</protein>
<evidence type="ECO:0000256" key="4">
    <source>
        <dbReference type="ARBA" id="ARBA00022679"/>
    </source>
</evidence>
<evidence type="ECO:0000313" key="9">
    <source>
        <dbReference type="EMBL" id="TLU71867.1"/>
    </source>
</evidence>
<keyword evidence="10" id="KW-1185">Reference proteome</keyword>
<dbReference type="PANTHER" id="PTHR46383">
    <property type="entry name" value="ASPARTATE AMINOTRANSFERASE"/>
    <property type="match status" value="1"/>
</dbReference>
<gene>
    <name evidence="9" type="ORF">FE263_15560</name>
</gene>
<evidence type="ECO:0000256" key="1">
    <source>
        <dbReference type="ARBA" id="ARBA00001933"/>
    </source>
</evidence>
<comment type="similarity">
    <text evidence="2 7">Belongs to the class-I pyridoxal-phosphate-dependent aminotransferase family.</text>
</comment>
<dbReference type="EMBL" id="VCDI01000005">
    <property type="protein sequence ID" value="TLU71867.1"/>
    <property type="molecule type" value="Genomic_DNA"/>
</dbReference>
<evidence type="ECO:0000256" key="2">
    <source>
        <dbReference type="ARBA" id="ARBA00007441"/>
    </source>
</evidence>
<dbReference type="AlphaFoldDB" id="A0A5R9J5S8"/>
<dbReference type="GO" id="GO:0030170">
    <property type="term" value="F:pyridoxal phosphate binding"/>
    <property type="evidence" value="ECO:0007669"/>
    <property type="project" value="InterPro"/>
</dbReference>
<dbReference type="NCBIfam" id="NF004770">
    <property type="entry name" value="PRK06108.1"/>
    <property type="match status" value="1"/>
</dbReference>
<keyword evidence="4 7" id="KW-0808">Transferase</keyword>
<dbReference type="InterPro" id="IPR015424">
    <property type="entry name" value="PyrdxlP-dep_Trfase"/>
</dbReference>
<dbReference type="Pfam" id="PF00155">
    <property type="entry name" value="Aminotran_1_2"/>
    <property type="match status" value="1"/>
</dbReference>
<comment type="caution">
    <text evidence="9">The sequence shown here is derived from an EMBL/GenBank/DDBJ whole genome shotgun (WGS) entry which is preliminary data.</text>
</comment>
<evidence type="ECO:0000259" key="8">
    <source>
        <dbReference type="Pfam" id="PF00155"/>
    </source>
</evidence>
<dbReference type="InterPro" id="IPR050596">
    <property type="entry name" value="AspAT/PAT-like"/>
</dbReference>
<evidence type="ECO:0000256" key="3">
    <source>
        <dbReference type="ARBA" id="ARBA00022576"/>
    </source>
</evidence>
<proteinExistence type="inferred from homology"/>
<sequence length="395" mass="42395">MMDQMMPYPAVARAAMEGLDGSLIRTIFAESAGVPDVIPLWFGEPDVVTPDFIREAAKQGLDAGRTFYNSNFGIDELRAAITTYQAGLGRKARFDGVCVTASGVNAIMLACQALLDPGDRVVLPEPFWPNLGGIPRVLGAKVATVKLRLQDAAWTIDLEELLAALTPGTRMVMLNAPANPTGWMLSRADQEVLLAHCRRLGIWILADDVYERVVFDGRAAPTFLDIAEADDRLVSINSFSKSWAMTGWRLGWINAPATLMTALGKISEFNTSCTPPFVQLAGIAALQQGEPFIAGTMSRYRAMRDLACARLGAIPGVSIPVPGGAMYSFFAVEGCTDSLALARSLLHGAHVGLAPGRAFGEAGEGCMRLCFAVAEDRLEAACERIAHHLDRPGGR</sequence>
<dbReference type="SUPFAM" id="SSF53383">
    <property type="entry name" value="PLP-dependent transferases"/>
    <property type="match status" value="1"/>
</dbReference>
<dbReference type="GO" id="GO:0006520">
    <property type="term" value="P:amino acid metabolic process"/>
    <property type="evidence" value="ECO:0007669"/>
    <property type="project" value="InterPro"/>
</dbReference>
<keyword evidence="3 7" id="KW-0032">Aminotransferase</keyword>
<dbReference type="PROSITE" id="PS00105">
    <property type="entry name" value="AA_TRANSFER_CLASS_1"/>
    <property type="match status" value="1"/>
</dbReference>
<dbReference type="Gene3D" id="3.40.640.10">
    <property type="entry name" value="Type I PLP-dependent aspartate aminotransferase-like (Major domain)"/>
    <property type="match status" value="1"/>
</dbReference>
<dbReference type="InterPro" id="IPR015421">
    <property type="entry name" value="PyrdxlP-dep_Trfase_major"/>
</dbReference>
<feature type="domain" description="Aminotransferase class I/classII large" evidence="8">
    <location>
        <begin position="36"/>
        <end position="385"/>
    </location>
</feature>
<dbReference type="PANTHER" id="PTHR46383:SF1">
    <property type="entry name" value="ASPARTATE AMINOTRANSFERASE"/>
    <property type="match status" value="1"/>
</dbReference>
<dbReference type="Gene3D" id="3.90.1150.10">
    <property type="entry name" value="Aspartate Aminotransferase, domain 1"/>
    <property type="match status" value="1"/>
</dbReference>
<evidence type="ECO:0000256" key="7">
    <source>
        <dbReference type="RuleBase" id="RU000481"/>
    </source>
</evidence>
<dbReference type="Proteomes" id="UP000305654">
    <property type="component" value="Unassembled WGS sequence"/>
</dbReference>
<dbReference type="GO" id="GO:0004069">
    <property type="term" value="F:L-aspartate:2-oxoglutarate aminotransferase activity"/>
    <property type="evidence" value="ECO:0007669"/>
    <property type="project" value="UniProtKB-EC"/>
</dbReference>
<reference evidence="9 10" key="1">
    <citation type="submission" date="2019-05" db="EMBL/GenBank/DDBJ databases">
        <authorList>
            <person name="Pankratov T."/>
            <person name="Grouzdev D."/>
        </authorList>
    </citation>
    <scope>NUCLEOTIDE SEQUENCE [LARGE SCALE GENOMIC DNA]</scope>
    <source>
        <strain evidence="9 10">KEBCLARHB70R</strain>
    </source>
</reference>
<keyword evidence="5" id="KW-0663">Pyridoxal phosphate</keyword>